<evidence type="ECO:0000313" key="2">
    <source>
        <dbReference type="EMBL" id="VVU95436.1"/>
    </source>
</evidence>
<feature type="transmembrane region" description="Helical" evidence="1">
    <location>
        <begin position="107"/>
        <end position="127"/>
    </location>
</feature>
<name>A0A5E8CJT0_9ZZZZ</name>
<keyword evidence="1" id="KW-1133">Transmembrane helix</keyword>
<protein>
    <recommendedName>
        <fullName evidence="3">Large-conductance mechanosensitive channel</fullName>
    </recommendedName>
</protein>
<accession>A0A5E8CJT0</accession>
<proteinExistence type="predicted"/>
<feature type="transmembrane region" description="Helical" evidence="1">
    <location>
        <begin position="66"/>
        <end position="87"/>
    </location>
</feature>
<dbReference type="AlphaFoldDB" id="A0A5E8CJT0"/>
<reference evidence="2" key="1">
    <citation type="submission" date="2019-09" db="EMBL/GenBank/DDBJ databases">
        <authorList>
            <person name="Needham M D."/>
        </authorList>
    </citation>
    <scope>NUCLEOTIDE SEQUENCE</scope>
</reference>
<gene>
    <name evidence="2" type="ORF">CPAV1605_1187</name>
</gene>
<dbReference type="EMBL" id="CABVLZ010000004">
    <property type="protein sequence ID" value="VVU95436.1"/>
    <property type="molecule type" value="Genomic_DNA"/>
</dbReference>
<organism evidence="2">
    <name type="scientific">seawater metagenome</name>
    <dbReference type="NCBI Taxonomy" id="1561972"/>
    <lineage>
        <taxon>unclassified sequences</taxon>
        <taxon>metagenomes</taxon>
        <taxon>ecological metagenomes</taxon>
    </lineage>
</organism>
<sequence length="151" mass="17047">MNNNTTFTSFQVSGDLKTLILTGLVATMIGKFVGSITNEFFFPVINDMFGDPKFTFNQLTIDLSQTVNSFLVIVLVYGSLKYGAFLSFKGDNLDFQRKGGQILKNDIFFLVKFMLSLFVMGFLLLVLKTQVFDPYNLKPNKKKLLAKKRVG</sequence>
<feature type="transmembrane region" description="Helical" evidence="1">
    <location>
        <begin position="20"/>
        <end position="45"/>
    </location>
</feature>
<keyword evidence="1" id="KW-0812">Transmembrane</keyword>
<evidence type="ECO:0008006" key="3">
    <source>
        <dbReference type="Google" id="ProtNLM"/>
    </source>
</evidence>
<evidence type="ECO:0000256" key="1">
    <source>
        <dbReference type="SAM" id="Phobius"/>
    </source>
</evidence>
<keyword evidence="1" id="KW-0472">Membrane</keyword>